<evidence type="ECO:0000313" key="1">
    <source>
        <dbReference type="EMBL" id="PVD38239.1"/>
    </source>
</evidence>
<dbReference type="AlphaFoldDB" id="A0A2T7PXV2"/>
<reference evidence="1 2" key="1">
    <citation type="submission" date="2018-04" db="EMBL/GenBank/DDBJ databases">
        <title>The genome of golden apple snail Pomacea canaliculata provides insight into stress tolerance and invasive adaptation.</title>
        <authorList>
            <person name="Liu C."/>
            <person name="Liu B."/>
            <person name="Ren Y."/>
            <person name="Zhang Y."/>
            <person name="Wang H."/>
            <person name="Li S."/>
            <person name="Jiang F."/>
            <person name="Yin L."/>
            <person name="Zhang G."/>
            <person name="Qian W."/>
            <person name="Fan W."/>
        </authorList>
    </citation>
    <scope>NUCLEOTIDE SEQUENCE [LARGE SCALE GENOMIC DNA]</scope>
    <source>
        <strain evidence="1">SZHN2017</strain>
        <tissue evidence="1">Muscle</tissue>
    </source>
</reference>
<organism evidence="1 2">
    <name type="scientific">Pomacea canaliculata</name>
    <name type="common">Golden apple snail</name>
    <dbReference type="NCBI Taxonomy" id="400727"/>
    <lineage>
        <taxon>Eukaryota</taxon>
        <taxon>Metazoa</taxon>
        <taxon>Spiralia</taxon>
        <taxon>Lophotrochozoa</taxon>
        <taxon>Mollusca</taxon>
        <taxon>Gastropoda</taxon>
        <taxon>Caenogastropoda</taxon>
        <taxon>Architaenioglossa</taxon>
        <taxon>Ampullarioidea</taxon>
        <taxon>Ampullariidae</taxon>
        <taxon>Pomacea</taxon>
    </lineage>
</organism>
<dbReference type="EMBL" id="PZQS01000001">
    <property type="protein sequence ID" value="PVD38239.1"/>
    <property type="molecule type" value="Genomic_DNA"/>
</dbReference>
<accession>A0A2T7PXV2</accession>
<sequence length="95" mass="10715">MDERSVLTNKLKSETDGGCLMCKGKQPVEPGICSSTKNDSLWDECCTYDDKAPHTTSFHDMYSVTKAIFEEDIFTKVKAQTLNVEVQYVHVCGMR</sequence>
<protein>
    <submittedName>
        <fullName evidence="1">Uncharacterized protein</fullName>
    </submittedName>
</protein>
<proteinExistence type="predicted"/>
<comment type="caution">
    <text evidence="1">The sequence shown here is derived from an EMBL/GenBank/DDBJ whole genome shotgun (WGS) entry which is preliminary data.</text>
</comment>
<keyword evidence="2" id="KW-1185">Reference proteome</keyword>
<gene>
    <name evidence="1" type="ORF">C0Q70_00850</name>
</gene>
<evidence type="ECO:0000313" key="2">
    <source>
        <dbReference type="Proteomes" id="UP000245119"/>
    </source>
</evidence>
<name>A0A2T7PXV2_POMCA</name>
<dbReference type="Proteomes" id="UP000245119">
    <property type="component" value="Linkage Group LG1"/>
</dbReference>